<dbReference type="InterPro" id="IPR027842">
    <property type="entry name" value="HAM1-like_C"/>
</dbReference>
<feature type="domain" description="HAM1-like C-terminal" evidence="1">
    <location>
        <begin position="98"/>
        <end position="167"/>
    </location>
</feature>
<sequence>MAVSSESVLALLYGENRICHWLCLEVGDSGEEAELGLVLSGAVHTANSWFIYAAEPLQLKDSADVVGGEGMTLTFLVAVHLTNTSYPSMLLAIKSVNVKVDNLKFIRDSKHDSLYKTLRLLAAGLVKRQIQKAVGDGLRSSLEWVGEELVTVKERMNEAKANVKEVEAQGEIGRFKALQEMDVLTLSFHSTASELTYVFLQAFKCRRDDISVSGSSGGAGVLIHNFLPRFSFEFAVTVNAATG</sequence>
<dbReference type="EMBL" id="JBANRG010000045">
    <property type="protein sequence ID" value="KAK7446053.1"/>
    <property type="molecule type" value="Genomic_DNA"/>
</dbReference>
<dbReference type="PANTHER" id="PTHR31138:SF1">
    <property type="entry name" value="PDZ DOMAIN-CONTAINING PROTEIN"/>
    <property type="match status" value="1"/>
</dbReference>
<accession>A0ABR1J055</accession>
<gene>
    <name evidence="2" type="ORF">VKT23_014676</name>
</gene>
<keyword evidence="3" id="KW-1185">Reference proteome</keyword>
<evidence type="ECO:0000259" key="1">
    <source>
        <dbReference type="Pfam" id="PF14613"/>
    </source>
</evidence>
<dbReference type="Pfam" id="PF14613">
    <property type="entry name" value="HAM1_C"/>
    <property type="match status" value="1"/>
</dbReference>
<organism evidence="2 3">
    <name type="scientific">Marasmiellus scandens</name>
    <dbReference type="NCBI Taxonomy" id="2682957"/>
    <lineage>
        <taxon>Eukaryota</taxon>
        <taxon>Fungi</taxon>
        <taxon>Dikarya</taxon>
        <taxon>Basidiomycota</taxon>
        <taxon>Agaricomycotina</taxon>
        <taxon>Agaricomycetes</taxon>
        <taxon>Agaricomycetidae</taxon>
        <taxon>Agaricales</taxon>
        <taxon>Marasmiineae</taxon>
        <taxon>Omphalotaceae</taxon>
        <taxon>Marasmiellus</taxon>
    </lineage>
</organism>
<name>A0ABR1J055_9AGAR</name>
<proteinExistence type="predicted"/>
<evidence type="ECO:0000313" key="2">
    <source>
        <dbReference type="EMBL" id="KAK7446053.1"/>
    </source>
</evidence>
<protein>
    <recommendedName>
        <fullName evidence="1">HAM1-like C-terminal domain-containing protein</fullName>
    </recommendedName>
</protein>
<comment type="caution">
    <text evidence="2">The sequence shown here is derived from an EMBL/GenBank/DDBJ whole genome shotgun (WGS) entry which is preliminary data.</text>
</comment>
<dbReference type="PANTHER" id="PTHR31138">
    <property type="entry name" value="CHROMOSOME 19, WHOLE GENOME SHOTGUN SEQUENCE"/>
    <property type="match status" value="1"/>
</dbReference>
<reference evidence="2 3" key="1">
    <citation type="submission" date="2024-01" db="EMBL/GenBank/DDBJ databases">
        <title>A draft genome for the cacao thread blight pathogen Marasmiellus scandens.</title>
        <authorList>
            <person name="Baruah I.K."/>
            <person name="Leung J."/>
            <person name="Bukari Y."/>
            <person name="Amoako-Attah I."/>
            <person name="Meinhardt L.W."/>
            <person name="Bailey B.A."/>
            <person name="Cohen S.P."/>
        </authorList>
    </citation>
    <scope>NUCLEOTIDE SEQUENCE [LARGE SCALE GENOMIC DNA]</scope>
    <source>
        <strain evidence="2 3">GH-19</strain>
    </source>
</reference>
<evidence type="ECO:0000313" key="3">
    <source>
        <dbReference type="Proteomes" id="UP001498398"/>
    </source>
</evidence>
<dbReference type="Proteomes" id="UP001498398">
    <property type="component" value="Unassembled WGS sequence"/>
</dbReference>